<dbReference type="Proteomes" id="UP001209878">
    <property type="component" value="Unassembled WGS sequence"/>
</dbReference>
<evidence type="ECO:0000256" key="9">
    <source>
        <dbReference type="SAM" id="MobiDB-lite"/>
    </source>
</evidence>
<evidence type="ECO:0000256" key="3">
    <source>
        <dbReference type="ARBA" id="ARBA00022737"/>
    </source>
</evidence>
<keyword evidence="8" id="KW-0012">Acyltransferase</keyword>
<dbReference type="Pfam" id="PF01529">
    <property type="entry name" value="DHHC"/>
    <property type="match status" value="1"/>
</dbReference>
<dbReference type="PANTHER" id="PTHR24161">
    <property type="entry name" value="ANK_REP_REGION DOMAIN-CONTAINING PROTEIN-RELATED"/>
    <property type="match status" value="1"/>
</dbReference>
<gene>
    <name evidence="11" type="ORF">NP493_169g00000</name>
</gene>
<dbReference type="SMART" id="SM00248">
    <property type="entry name" value="ANK"/>
    <property type="match status" value="6"/>
</dbReference>
<dbReference type="EMBL" id="JAODUO010000169">
    <property type="protein sequence ID" value="KAK2187317.1"/>
    <property type="molecule type" value="Genomic_DNA"/>
</dbReference>
<keyword evidence="12" id="KW-1185">Reference proteome</keyword>
<dbReference type="GO" id="GO:0016020">
    <property type="term" value="C:membrane"/>
    <property type="evidence" value="ECO:0007669"/>
    <property type="project" value="UniProtKB-SubCell"/>
</dbReference>
<feature type="transmembrane region" description="Helical" evidence="8">
    <location>
        <begin position="552"/>
        <end position="583"/>
    </location>
</feature>
<evidence type="ECO:0000256" key="4">
    <source>
        <dbReference type="ARBA" id="ARBA00022989"/>
    </source>
</evidence>
<dbReference type="InterPro" id="IPR001594">
    <property type="entry name" value="Palmitoyltrfase_DHHC"/>
</dbReference>
<evidence type="ECO:0000256" key="5">
    <source>
        <dbReference type="ARBA" id="ARBA00023043"/>
    </source>
</evidence>
<feature type="transmembrane region" description="Helical" evidence="8">
    <location>
        <begin position="381"/>
        <end position="400"/>
    </location>
</feature>
<dbReference type="SUPFAM" id="SSF48403">
    <property type="entry name" value="Ankyrin repeat"/>
    <property type="match status" value="1"/>
</dbReference>
<feature type="region of interest" description="Disordered" evidence="9">
    <location>
        <begin position="31"/>
        <end position="79"/>
    </location>
</feature>
<dbReference type="InterPro" id="IPR002110">
    <property type="entry name" value="Ankyrin_rpt"/>
</dbReference>
<feature type="repeat" description="ANK" evidence="7">
    <location>
        <begin position="180"/>
        <end position="212"/>
    </location>
</feature>
<protein>
    <recommendedName>
        <fullName evidence="8">Palmitoyltransferase</fullName>
        <ecNumber evidence="8">2.3.1.225</ecNumber>
    </recommendedName>
</protein>
<feature type="transmembrane region" description="Helical" evidence="8">
    <location>
        <begin position="412"/>
        <end position="429"/>
    </location>
</feature>
<sequence>MLFLQDDIIMAAKEVDPSCNPLDPLLQEKQRNSCQNHDHSHSQYLPQHLDRGRASPPPDNLNMGVRDTAPAPKQPGPEEYKNFDIVRATQFGVFERVVELIEGGFDVNQLDHENVSVLHWAAINNRSEIVKYYMSKGAVIDRFGGDLNSTPLHWATRQGHFQMVVLLMSYGADPSLRDGEGCSCIHLATQFSHTTIVAYLIAKGQDVDMQDQNGLTPLMWAANRVFGPDPARLLITFNASTSLKQTSTGNTALHWGCASGNHMVISLLLDSGANLLATNNNGDTPADLAARSKNGYIVRLLKREQHERGLGTPSGLLTRLTSSKDMRQKVMALTPFILLFTIGIIFELSQPWWVKLLLFAVLGGFGRLAGRFADRRAQNIVPVATYLATKVIMYSAWFAFPMMYMESWSSHLWFLLLSVALTYNFWMAVKCDPGVIQAGREDRVKTILELAETHTLNFDQFCTTCIIRRPLRSKHCNICNKCIAKFDHHCPWVYNCVGAGNHKYFLGFLFFLFSALIFSLYSSAVYWDATCDLMSDEPFSSTLWKIMSHAPFYFWVQCNVVVHLIWVGMLLICQLFQIMWLGMTTNERLNYRRYKHFQKEGTNKSVNPFHRGVLQNLVDLMGWRVPCLCRPASVDWRYSFDTDDTIGRHNLTNPSTFGMAKDNYQYV</sequence>
<dbReference type="PROSITE" id="PS50216">
    <property type="entry name" value="DHHC"/>
    <property type="match status" value="1"/>
</dbReference>
<evidence type="ECO:0000256" key="6">
    <source>
        <dbReference type="ARBA" id="ARBA00023136"/>
    </source>
</evidence>
<dbReference type="Pfam" id="PF00023">
    <property type="entry name" value="Ank"/>
    <property type="match status" value="1"/>
</dbReference>
<feature type="compositionally biased region" description="Basic and acidic residues" evidence="9">
    <location>
        <begin position="31"/>
        <end position="41"/>
    </location>
</feature>
<dbReference type="AlphaFoldDB" id="A0AAD9P381"/>
<evidence type="ECO:0000313" key="11">
    <source>
        <dbReference type="EMBL" id="KAK2187317.1"/>
    </source>
</evidence>
<feature type="repeat" description="ANK" evidence="7">
    <location>
        <begin position="248"/>
        <end position="280"/>
    </location>
</feature>
<reference evidence="11" key="1">
    <citation type="journal article" date="2023" name="Mol. Biol. Evol.">
        <title>Third-Generation Sequencing Reveals the Adaptive Role of the Epigenome in Three Deep-Sea Polychaetes.</title>
        <authorList>
            <person name="Perez M."/>
            <person name="Aroh O."/>
            <person name="Sun Y."/>
            <person name="Lan Y."/>
            <person name="Juniper S.K."/>
            <person name="Young C.R."/>
            <person name="Angers B."/>
            <person name="Qian P.Y."/>
        </authorList>
    </citation>
    <scope>NUCLEOTIDE SEQUENCE</scope>
    <source>
        <strain evidence="11">R07B-5</strain>
    </source>
</reference>
<comment type="subcellular location">
    <subcellularLocation>
        <location evidence="1">Membrane</location>
        <topology evidence="1">Multi-pass membrane protein</topology>
    </subcellularLocation>
</comment>
<name>A0AAD9P381_RIDPI</name>
<dbReference type="Gene3D" id="1.25.40.20">
    <property type="entry name" value="Ankyrin repeat-containing domain"/>
    <property type="match status" value="1"/>
</dbReference>
<feature type="repeat" description="ANK" evidence="7">
    <location>
        <begin position="147"/>
        <end position="179"/>
    </location>
</feature>
<evidence type="ECO:0000256" key="8">
    <source>
        <dbReference type="RuleBase" id="RU079119"/>
    </source>
</evidence>
<dbReference type="PROSITE" id="PS50088">
    <property type="entry name" value="ANK_REPEAT"/>
    <property type="match status" value="3"/>
</dbReference>
<proteinExistence type="inferred from homology"/>
<dbReference type="Pfam" id="PF12796">
    <property type="entry name" value="Ank_2"/>
    <property type="match status" value="2"/>
</dbReference>
<dbReference type="PANTHER" id="PTHR24161:SF85">
    <property type="entry name" value="PALMITOYLTRANSFERASE HIP14"/>
    <property type="match status" value="1"/>
</dbReference>
<dbReference type="GO" id="GO:0019706">
    <property type="term" value="F:protein-cysteine S-palmitoyltransferase activity"/>
    <property type="evidence" value="ECO:0007669"/>
    <property type="project" value="UniProtKB-EC"/>
</dbReference>
<comment type="similarity">
    <text evidence="8">Belongs to the DHHC palmitoyltransferase family.</text>
</comment>
<comment type="domain">
    <text evidence="8">The DHHC domain is required for palmitoyltransferase activity.</text>
</comment>
<organism evidence="11 12">
    <name type="scientific">Ridgeia piscesae</name>
    <name type="common">Tubeworm</name>
    <dbReference type="NCBI Taxonomy" id="27915"/>
    <lineage>
        <taxon>Eukaryota</taxon>
        <taxon>Metazoa</taxon>
        <taxon>Spiralia</taxon>
        <taxon>Lophotrochozoa</taxon>
        <taxon>Annelida</taxon>
        <taxon>Polychaeta</taxon>
        <taxon>Sedentaria</taxon>
        <taxon>Canalipalpata</taxon>
        <taxon>Sabellida</taxon>
        <taxon>Siboglinidae</taxon>
        <taxon>Ridgeia</taxon>
    </lineage>
</organism>
<feature type="transmembrane region" description="Helical" evidence="8">
    <location>
        <begin position="504"/>
        <end position="527"/>
    </location>
</feature>
<evidence type="ECO:0000256" key="2">
    <source>
        <dbReference type="ARBA" id="ARBA00022692"/>
    </source>
</evidence>
<keyword evidence="8" id="KW-0808">Transferase</keyword>
<feature type="domain" description="Palmitoyltransferase DHHC" evidence="10">
    <location>
        <begin position="458"/>
        <end position="591"/>
    </location>
</feature>
<evidence type="ECO:0000256" key="7">
    <source>
        <dbReference type="PROSITE-ProRule" id="PRU00023"/>
    </source>
</evidence>
<keyword evidence="3" id="KW-0677">Repeat</keyword>
<comment type="catalytic activity">
    <reaction evidence="8">
        <text>L-cysteinyl-[protein] + hexadecanoyl-CoA = S-hexadecanoyl-L-cysteinyl-[protein] + CoA</text>
        <dbReference type="Rhea" id="RHEA:36683"/>
        <dbReference type="Rhea" id="RHEA-COMP:10131"/>
        <dbReference type="Rhea" id="RHEA-COMP:11032"/>
        <dbReference type="ChEBI" id="CHEBI:29950"/>
        <dbReference type="ChEBI" id="CHEBI:57287"/>
        <dbReference type="ChEBI" id="CHEBI:57379"/>
        <dbReference type="ChEBI" id="CHEBI:74151"/>
        <dbReference type="EC" id="2.3.1.225"/>
    </reaction>
</comment>
<evidence type="ECO:0000313" key="12">
    <source>
        <dbReference type="Proteomes" id="UP001209878"/>
    </source>
</evidence>
<keyword evidence="4 8" id="KW-1133">Transmembrane helix</keyword>
<keyword evidence="6 8" id="KW-0472">Membrane</keyword>
<evidence type="ECO:0000259" key="10">
    <source>
        <dbReference type="Pfam" id="PF01529"/>
    </source>
</evidence>
<dbReference type="InterPro" id="IPR036770">
    <property type="entry name" value="Ankyrin_rpt-contain_sf"/>
</dbReference>
<dbReference type="EC" id="2.3.1.225" evidence="8"/>
<accession>A0AAD9P381</accession>
<evidence type="ECO:0000256" key="1">
    <source>
        <dbReference type="ARBA" id="ARBA00004141"/>
    </source>
</evidence>
<dbReference type="PROSITE" id="PS50297">
    <property type="entry name" value="ANK_REP_REGION"/>
    <property type="match status" value="3"/>
</dbReference>
<keyword evidence="5 7" id="KW-0040">ANK repeat</keyword>
<comment type="caution">
    <text evidence="11">The sequence shown here is derived from an EMBL/GenBank/DDBJ whole genome shotgun (WGS) entry which is preliminary data.</text>
</comment>
<keyword evidence="2 8" id="KW-0812">Transmembrane</keyword>